<dbReference type="GO" id="GO:0004523">
    <property type="term" value="F:RNA-DNA hybrid ribonuclease activity"/>
    <property type="evidence" value="ECO:0007669"/>
    <property type="project" value="UniProtKB-UniRule"/>
</dbReference>
<evidence type="ECO:0000259" key="11">
    <source>
        <dbReference type="PROSITE" id="PS50879"/>
    </source>
</evidence>
<keyword evidence="5 10" id="KW-0540">Nuclease</keyword>
<sequence>MSSQEIIEVYTDGASLGNPGPGGYGVIMRYKQHEKEFSKGFRLTTNNRMELLAVIEALKQIKGSGWQVVVYSDSQYVVNAIEKGWLKKWQQRGFKNTANADLWKQLLPLLQKHRVRFVWVKGHAGHAENERCDCLAVQAAQHGALHIDHAYEATIHEHNAKKPSKE</sequence>
<comment type="cofactor">
    <cofactor evidence="10">
        <name>Mg(2+)</name>
        <dbReference type="ChEBI" id="CHEBI:18420"/>
    </cofactor>
    <text evidence="10">Binds 1 Mg(2+) ion per subunit. May bind a second metal ion at a regulatory site, or after substrate binding.</text>
</comment>
<name>A0A846MPE8_9BACT</name>
<comment type="caution">
    <text evidence="12">The sequence shown here is derived from an EMBL/GenBank/DDBJ whole genome shotgun (WGS) entry which is preliminary data.</text>
</comment>
<dbReference type="PANTHER" id="PTHR10642">
    <property type="entry name" value="RIBONUCLEASE H1"/>
    <property type="match status" value="1"/>
</dbReference>
<comment type="function">
    <text evidence="10">Endonuclease that specifically degrades the RNA of RNA-DNA hybrids.</text>
</comment>
<dbReference type="Proteomes" id="UP000537126">
    <property type="component" value="Unassembled WGS sequence"/>
</dbReference>
<keyword evidence="6 10" id="KW-0479">Metal-binding</keyword>
<evidence type="ECO:0000256" key="9">
    <source>
        <dbReference type="ARBA" id="ARBA00022842"/>
    </source>
</evidence>
<dbReference type="PANTHER" id="PTHR10642:SF26">
    <property type="entry name" value="RIBONUCLEASE H1"/>
    <property type="match status" value="1"/>
</dbReference>
<feature type="domain" description="RNase H type-1" evidence="11">
    <location>
        <begin position="3"/>
        <end position="141"/>
    </location>
</feature>
<comment type="subunit">
    <text evidence="3 10">Monomer.</text>
</comment>
<dbReference type="InterPro" id="IPR012337">
    <property type="entry name" value="RNaseH-like_sf"/>
</dbReference>
<accession>A0A846MPE8</accession>
<dbReference type="InterPro" id="IPR050092">
    <property type="entry name" value="RNase_H"/>
</dbReference>
<dbReference type="InterPro" id="IPR022892">
    <property type="entry name" value="RNaseHI"/>
</dbReference>
<dbReference type="HAMAP" id="MF_00042">
    <property type="entry name" value="RNase_H"/>
    <property type="match status" value="1"/>
</dbReference>
<evidence type="ECO:0000256" key="8">
    <source>
        <dbReference type="ARBA" id="ARBA00022801"/>
    </source>
</evidence>
<dbReference type="Gene3D" id="3.30.420.10">
    <property type="entry name" value="Ribonuclease H-like superfamily/Ribonuclease H"/>
    <property type="match status" value="1"/>
</dbReference>
<dbReference type="EMBL" id="JAASRN010000001">
    <property type="protein sequence ID" value="NIK73197.1"/>
    <property type="molecule type" value="Genomic_DNA"/>
</dbReference>
<evidence type="ECO:0000256" key="3">
    <source>
        <dbReference type="ARBA" id="ARBA00011245"/>
    </source>
</evidence>
<evidence type="ECO:0000256" key="6">
    <source>
        <dbReference type="ARBA" id="ARBA00022723"/>
    </source>
</evidence>
<feature type="binding site" evidence="10">
    <location>
        <position position="12"/>
    </location>
    <ligand>
        <name>Mg(2+)</name>
        <dbReference type="ChEBI" id="CHEBI:18420"/>
        <label>2</label>
    </ligand>
</feature>
<keyword evidence="10" id="KW-0963">Cytoplasm</keyword>
<feature type="binding site" evidence="10">
    <location>
        <position position="12"/>
    </location>
    <ligand>
        <name>Mg(2+)</name>
        <dbReference type="ChEBI" id="CHEBI:18420"/>
        <label>1</label>
    </ligand>
</feature>
<dbReference type="InterPro" id="IPR002156">
    <property type="entry name" value="RNaseH_domain"/>
</dbReference>
<dbReference type="CDD" id="cd09278">
    <property type="entry name" value="RNase_HI_prokaryote_like"/>
    <property type="match status" value="1"/>
</dbReference>
<feature type="binding site" evidence="10">
    <location>
        <position position="50"/>
    </location>
    <ligand>
        <name>Mg(2+)</name>
        <dbReference type="ChEBI" id="CHEBI:18420"/>
        <label>1</label>
    </ligand>
</feature>
<evidence type="ECO:0000256" key="2">
    <source>
        <dbReference type="ARBA" id="ARBA00005300"/>
    </source>
</evidence>
<keyword evidence="13" id="KW-1185">Reference proteome</keyword>
<comment type="catalytic activity">
    <reaction evidence="1 10">
        <text>Endonucleolytic cleavage to 5'-phosphomonoester.</text>
        <dbReference type="EC" id="3.1.26.4"/>
    </reaction>
</comment>
<protein>
    <recommendedName>
        <fullName evidence="4 10">Ribonuclease H</fullName>
        <shortName evidence="10">RNase H</shortName>
        <ecNumber evidence="4 10">3.1.26.4</ecNumber>
    </recommendedName>
</protein>
<feature type="binding site" evidence="10">
    <location>
        <position position="133"/>
    </location>
    <ligand>
        <name>Mg(2+)</name>
        <dbReference type="ChEBI" id="CHEBI:18420"/>
        <label>2</label>
    </ligand>
</feature>
<evidence type="ECO:0000313" key="12">
    <source>
        <dbReference type="EMBL" id="NIK73197.1"/>
    </source>
</evidence>
<gene>
    <name evidence="10" type="primary">rnhA</name>
    <name evidence="12" type="ORF">FHS56_000683</name>
</gene>
<evidence type="ECO:0000313" key="13">
    <source>
        <dbReference type="Proteomes" id="UP000537126"/>
    </source>
</evidence>
<feature type="binding site" evidence="10">
    <location>
        <position position="73"/>
    </location>
    <ligand>
        <name>Mg(2+)</name>
        <dbReference type="ChEBI" id="CHEBI:18420"/>
        <label>1</label>
    </ligand>
</feature>
<keyword evidence="7 10" id="KW-0255">Endonuclease</keyword>
<proteinExistence type="inferred from homology"/>
<evidence type="ECO:0000256" key="10">
    <source>
        <dbReference type="HAMAP-Rule" id="MF_00042"/>
    </source>
</evidence>
<evidence type="ECO:0000256" key="1">
    <source>
        <dbReference type="ARBA" id="ARBA00000077"/>
    </source>
</evidence>
<dbReference type="SUPFAM" id="SSF53098">
    <property type="entry name" value="Ribonuclease H-like"/>
    <property type="match status" value="1"/>
</dbReference>
<dbReference type="EC" id="3.1.26.4" evidence="4 10"/>
<dbReference type="GO" id="GO:0005737">
    <property type="term" value="C:cytoplasm"/>
    <property type="evidence" value="ECO:0007669"/>
    <property type="project" value="UniProtKB-SubCell"/>
</dbReference>
<dbReference type="PROSITE" id="PS50879">
    <property type="entry name" value="RNASE_H_1"/>
    <property type="match status" value="1"/>
</dbReference>
<dbReference type="NCBIfam" id="NF001236">
    <property type="entry name" value="PRK00203.1"/>
    <property type="match status" value="1"/>
</dbReference>
<reference evidence="12 13" key="1">
    <citation type="submission" date="2020-03" db="EMBL/GenBank/DDBJ databases">
        <title>Genomic Encyclopedia of Type Strains, Phase IV (KMG-IV): sequencing the most valuable type-strain genomes for metagenomic binning, comparative biology and taxonomic classification.</title>
        <authorList>
            <person name="Goeker M."/>
        </authorList>
    </citation>
    <scope>NUCLEOTIDE SEQUENCE [LARGE SCALE GENOMIC DNA]</scope>
    <source>
        <strain evidence="12 13">DSM 5718</strain>
    </source>
</reference>
<dbReference type="InterPro" id="IPR036397">
    <property type="entry name" value="RNaseH_sf"/>
</dbReference>
<comment type="similarity">
    <text evidence="2 10">Belongs to the RNase H family.</text>
</comment>
<organism evidence="12 13">
    <name type="scientific">Thermonema lapsum</name>
    <dbReference type="NCBI Taxonomy" id="28195"/>
    <lineage>
        <taxon>Bacteria</taxon>
        <taxon>Pseudomonadati</taxon>
        <taxon>Bacteroidota</taxon>
        <taxon>Cytophagia</taxon>
        <taxon>Cytophagales</taxon>
        <taxon>Thermonemataceae</taxon>
        <taxon>Thermonema</taxon>
    </lineage>
</organism>
<dbReference type="GO" id="GO:0043137">
    <property type="term" value="P:DNA replication, removal of RNA primer"/>
    <property type="evidence" value="ECO:0007669"/>
    <property type="project" value="TreeGrafter"/>
</dbReference>
<keyword evidence="9 10" id="KW-0460">Magnesium</keyword>
<dbReference type="Pfam" id="PF00075">
    <property type="entry name" value="RNase_H"/>
    <property type="match status" value="1"/>
</dbReference>
<evidence type="ECO:0000256" key="5">
    <source>
        <dbReference type="ARBA" id="ARBA00022722"/>
    </source>
</evidence>
<keyword evidence="8 10" id="KW-0378">Hydrolase</keyword>
<evidence type="ECO:0000256" key="4">
    <source>
        <dbReference type="ARBA" id="ARBA00012180"/>
    </source>
</evidence>
<dbReference type="AlphaFoldDB" id="A0A846MPE8"/>
<dbReference type="GO" id="GO:0003676">
    <property type="term" value="F:nucleic acid binding"/>
    <property type="evidence" value="ECO:0007669"/>
    <property type="project" value="InterPro"/>
</dbReference>
<evidence type="ECO:0000256" key="7">
    <source>
        <dbReference type="ARBA" id="ARBA00022759"/>
    </source>
</evidence>
<comment type="subcellular location">
    <subcellularLocation>
        <location evidence="10">Cytoplasm</location>
    </subcellularLocation>
</comment>
<dbReference type="GO" id="GO:0000287">
    <property type="term" value="F:magnesium ion binding"/>
    <property type="evidence" value="ECO:0007669"/>
    <property type="project" value="UniProtKB-UniRule"/>
</dbReference>